<evidence type="ECO:0000259" key="14">
    <source>
        <dbReference type="Pfam" id="PF01292"/>
    </source>
</evidence>
<dbReference type="OrthoDB" id="1247465at2"/>
<sequence length="176" mass="19709">MKYSLSMRLLHWSMAAMIIGLLAVGLYMTGIPDDAPDKYDLYPAHKAFGFIVLMLILVRVATRLRSQIPALPDGLASWEQKLSHAMHALLYLSMVAMAVSGYLMSSFYEYSHGIELFGLITVPDITEKSEYWSGVFHLIHEIGGWVMIGALGFHIAGVIKHRWLDAPENDVLGRMV</sequence>
<dbReference type="GO" id="GO:0005886">
    <property type="term" value="C:plasma membrane"/>
    <property type="evidence" value="ECO:0007669"/>
    <property type="project" value="UniProtKB-SubCell"/>
</dbReference>
<evidence type="ECO:0000256" key="10">
    <source>
        <dbReference type="ARBA" id="ARBA00023004"/>
    </source>
</evidence>
<comment type="similarity">
    <text evidence="12">Belongs to the cytochrome b561 family.</text>
</comment>
<feature type="transmembrane region" description="Helical" evidence="13">
    <location>
        <begin position="88"/>
        <end position="108"/>
    </location>
</feature>
<keyword evidence="8" id="KW-0249">Electron transport</keyword>
<dbReference type="RefSeq" id="WP_114695530.1">
    <property type="nucleotide sequence ID" value="NZ_QQOH01000002.1"/>
</dbReference>
<comment type="cofactor">
    <cofactor evidence="1">
        <name>heme b</name>
        <dbReference type="ChEBI" id="CHEBI:60344"/>
    </cofactor>
</comment>
<evidence type="ECO:0000313" key="15">
    <source>
        <dbReference type="EMBL" id="RDE22896.1"/>
    </source>
</evidence>
<protein>
    <submittedName>
        <fullName evidence="15">Cytochrome b</fullName>
    </submittedName>
</protein>
<gene>
    <name evidence="15" type="ORF">DV711_10085</name>
</gene>
<reference evidence="15 16" key="1">
    <citation type="submission" date="2018-07" db="EMBL/GenBank/DDBJ databases">
        <title>Motiliproteus coralliicola sp. nov., a bacterium isolated from Coral.</title>
        <authorList>
            <person name="Wang G."/>
        </authorList>
    </citation>
    <scope>NUCLEOTIDE SEQUENCE [LARGE SCALE GENOMIC DNA]</scope>
    <source>
        <strain evidence="15 16">C34</strain>
    </source>
</reference>
<dbReference type="GO" id="GO:0022904">
    <property type="term" value="P:respiratory electron transport chain"/>
    <property type="evidence" value="ECO:0007669"/>
    <property type="project" value="InterPro"/>
</dbReference>
<comment type="caution">
    <text evidence="15">The sequence shown here is derived from an EMBL/GenBank/DDBJ whole genome shotgun (WGS) entry which is preliminary data.</text>
</comment>
<evidence type="ECO:0000256" key="6">
    <source>
        <dbReference type="ARBA" id="ARBA00022692"/>
    </source>
</evidence>
<keyword evidence="16" id="KW-1185">Reference proteome</keyword>
<feature type="transmembrane region" description="Helical" evidence="13">
    <location>
        <begin position="42"/>
        <end position="61"/>
    </location>
</feature>
<keyword evidence="9 13" id="KW-1133">Transmembrane helix</keyword>
<evidence type="ECO:0000256" key="1">
    <source>
        <dbReference type="ARBA" id="ARBA00001970"/>
    </source>
</evidence>
<feature type="domain" description="Cytochrome b561 bacterial/Ni-hydrogenase" evidence="14">
    <location>
        <begin position="3"/>
        <end position="166"/>
    </location>
</feature>
<evidence type="ECO:0000256" key="7">
    <source>
        <dbReference type="ARBA" id="ARBA00022723"/>
    </source>
</evidence>
<dbReference type="SUPFAM" id="SSF81342">
    <property type="entry name" value="Transmembrane di-heme cytochromes"/>
    <property type="match status" value="1"/>
</dbReference>
<evidence type="ECO:0000256" key="9">
    <source>
        <dbReference type="ARBA" id="ARBA00022989"/>
    </source>
</evidence>
<dbReference type="AlphaFoldDB" id="A0A369WQQ4"/>
<dbReference type="InterPro" id="IPR016174">
    <property type="entry name" value="Di-haem_cyt_TM"/>
</dbReference>
<evidence type="ECO:0000256" key="12">
    <source>
        <dbReference type="ARBA" id="ARBA00037975"/>
    </source>
</evidence>
<feature type="transmembrane region" description="Helical" evidence="13">
    <location>
        <begin position="142"/>
        <end position="159"/>
    </location>
</feature>
<evidence type="ECO:0000256" key="4">
    <source>
        <dbReference type="ARBA" id="ARBA00022475"/>
    </source>
</evidence>
<dbReference type="EMBL" id="QQOH01000002">
    <property type="protein sequence ID" value="RDE22896.1"/>
    <property type="molecule type" value="Genomic_DNA"/>
</dbReference>
<proteinExistence type="inferred from homology"/>
<comment type="subcellular location">
    <subcellularLocation>
        <location evidence="2">Cell membrane</location>
        <topology evidence="2">Multi-pass membrane protein</topology>
    </subcellularLocation>
</comment>
<dbReference type="PANTHER" id="PTHR30529">
    <property type="entry name" value="CYTOCHROME B561"/>
    <property type="match status" value="1"/>
</dbReference>
<evidence type="ECO:0000256" key="3">
    <source>
        <dbReference type="ARBA" id="ARBA00022448"/>
    </source>
</evidence>
<dbReference type="GO" id="GO:0009055">
    <property type="term" value="F:electron transfer activity"/>
    <property type="evidence" value="ECO:0007669"/>
    <property type="project" value="InterPro"/>
</dbReference>
<keyword evidence="5" id="KW-0349">Heme</keyword>
<accession>A0A369WQQ4</accession>
<keyword evidence="11 13" id="KW-0472">Membrane</keyword>
<name>A0A369WQQ4_9GAMM</name>
<feature type="transmembrane region" description="Helical" evidence="13">
    <location>
        <begin position="12"/>
        <end position="30"/>
    </location>
</feature>
<dbReference type="InterPro" id="IPR052168">
    <property type="entry name" value="Cytochrome_b561_oxidase"/>
</dbReference>
<evidence type="ECO:0000256" key="13">
    <source>
        <dbReference type="SAM" id="Phobius"/>
    </source>
</evidence>
<dbReference type="PANTHER" id="PTHR30529:SF1">
    <property type="entry name" value="CYTOCHROME B561 HOMOLOG 2"/>
    <property type="match status" value="1"/>
</dbReference>
<evidence type="ECO:0000313" key="16">
    <source>
        <dbReference type="Proteomes" id="UP000253769"/>
    </source>
</evidence>
<keyword evidence="3" id="KW-0813">Transport</keyword>
<evidence type="ECO:0000256" key="8">
    <source>
        <dbReference type="ARBA" id="ARBA00022982"/>
    </source>
</evidence>
<evidence type="ECO:0000256" key="2">
    <source>
        <dbReference type="ARBA" id="ARBA00004651"/>
    </source>
</evidence>
<dbReference type="Pfam" id="PF01292">
    <property type="entry name" value="Ni_hydr_CYTB"/>
    <property type="match status" value="1"/>
</dbReference>
<dbReference type="GO" id="GO:0046872">
    <property type="term" value="F:metal ion binding"/>
    <property type="evidence" value="ECO:0007669"/>
    <property type="project" value="UniProtKB-KW"/>
</dbReference>
<keyword evidence="4" id="KW-1003">Cell membrane</keyword>
<dbReference type="Gene3D" id="1.20.950.20">
    <property type="entry name" value="Transmembrane di-heme cytochromes, Chain C"/>
    <property type="match status" value="1"/>
</dbReference>
<dbReference type="Proteomes" id="UP000253769">
    <property type="component" value="Unassembled WGS sequence"/>
</dbReference>
<evidence type="ECO:0000256" key="11">
    <source>
        <dbReference type="ARBA" id="ARBA00023136"/>
    </source>
</evidence>
<dbReference type="InterPro" id="IPR011577">
    <property type="entry name" value="Cyt_b561_bac/Ni-Hgenase"/>
</dbReference>
<organism evidence="15 16">
    <name type="scientific">Motiliproteus coralliicola</name>
    <dbReference type="NCBI Taxonomy" id="2283196"/>
    <lineage>
        <taxon>Bacteria</taxon>
        <taxon>Pseudomonadati</taxon>
        <taxon>Pseudomonadota</taxon>
        <taxon>Gammaproteobacteria</taxon>
        <taxon>Oceanospirillales</taxon>
        <taxon>Oceanospirillaceae</taxon>
        <taxon>Motiliproteus</taxon>
    </lineage>
</organism>
<dbReference type="GO" id="GO:0020037">
    <property type="term" value="F:heme binding"/>
    <property type="evidence" value="ECO:0007669"/>
    <property type="project" value="TreeGrafter"/>
</dbReference>
<keyword evidence="10" id="KW-0408">Iron</keyword>
<evidence type="ECO:0000256" key="5">
    <source>
        <dbReference type="ARBA" id="ARBA00022617"/>
    </source>
</evidence>
<keyword evidence="7" id="KW-0479">Metal-binding</keyword>
<keyword evidence="6 13" id="KW-0812">Transmembrane</keyword>